<sequence length="226" mass="25848">MPIQIPPYLTSAQTKSTYAVSRLRENFPAAVSIDDVVNYAFGKMEQDDRTIDTFKKIMERSNEVAVNKKDRTYCYKPPYDIRSSDQLIAHFQKQTDTTFITVSDLKKGWGDCEAVIDKMEQQNRLLVIRHKKDNAPRVIWADDAALHAPLDQEFKDLWASIPLSSKDDVVRYLKQSGRITAGQIAENKATAQTKAKVRKSRQSTKQTNKHMVGLFKDYSGMRQKGK</sequence>
<protein>
    <submittedName>
        <fullName evidence="8">Transcription factor TFIIE beta subunit, TFIIEB, Tfa2</fullName>
    </submittedName>
</protein>
<dbReference type="InterPro" id="IPR016656">
    <property type="entry name" value="TFIIE-bsu"/>
</dbReference>
<dbReference type="InterPro" id="IPR040501">
    <property type="entry name" value="TFA2_Winged_2"/>
</dbReference>
<evidence type="ECO:0000256" key="4">
    <source>
        <dbReference type="ARBA" id="ARBA00023163"/>
    </source>
</evidence>
<keyword evidence="9" id="KW-1185">Reference proteome</keyword>
<evidence type="ECO:0000259" key="7">
    <source>
        <dbReference type="PROSITE" id="PS51351"/>
    </source>
</evidence>
<comment type="subcellular location">
    <subcellularLocation>
        <location evidence="1">Nucleus</location>
    </subcellularLocation>
</comment>
<dbReference type="PANTHER" id="PTHR12716">
    <property type="entry name" value="TRANSCRIPTION INITIATION FACTOR IIE, BETA SUBUNIT"/>
    <property type="match status" value="1"/>
</dbReference>
<dbReference type="Pfam" id="PF18121">
    <property type="entry name" value="TFA2_Winged_2"/>
    <property type="match status" value="1"/>
</dbReference>
<keyword evidence="3" id="KW-0238">DNA-binding</keyword>
<evidence type="ECO:0000256" key="3">
    <source>
        <dbReference type="ARBA" id="ARBA00023125"/>
    </source>
</evidence>
<evidence type="ECO:0000313" key="8">
    <source>
        <dbReference type="EMBL" id="KAK5084039.1"/>
    </source>
</evidence>
<proteinExistence type="predicted"/>
<dbReference type="InterPro" id="IPR003166">
    <property type="entry name" value="TFIIE_bsu_DNA-bd"/>
</dbReference>
<comment type="function">
    <text evidence="6">Recruits TFIIH to the initiation complex and stimulates the RNA polymerase II C-terminal domain kinase and DNA-dependent ATPase activities of TFIIH. Both TFIIH and TFIIE are required for promoter clearance by RNA polymerase.</text>
</comment>
<keyword evidence="5" id="KW-0539">Nucleus</keyword>
<evidence type="ECO:0000313" key="9">
    <source>
        <dbReference type="Proteomes" id="UP001345013"/>
    </source>
</evidence>
<accession>A0ABR0K2F8</accession>
<evidence type="ECO:0000256" key="6">
    <source>
        <dbReference type="ARBA" id="ARBA00025581"/>
    </source>
</evidence>
<keyword evidence="2" id="KW-0805">Transcription regulation</keyword>
<evidence type="ECO:0000256" key="5">
    <source>
        <dbReference type="ARBA" id="ARBA00023242"/>
    </source>
</evidence>
<reference evidence="8 9" key="1">
    <citation type="submission" date="2023-08" db="EMBL/GenBank/DDBJ databases">
        <title>Black Yeasts Isolated from many extreme environments.</title>
        <authorList>
            <person name="Coleine C."/>
            <person name="Stajich J.E."/>
            <person name="Selbmann L."/>
        </authorList>
    </citation>
    <scope>NUCLEOTIDE SEQUENCE [LARGE SCALE GENOMIC DNA]</scope>
    <source>
        <strain evidence="8 9">CCFEE 5885</strain>
    </source>
</reference>
<dbReference type="PANTHER" id="PTHR12716:SF8">
    <property type="entry name" value="TRANSCRIPTION INITIATION FACTOR IIE SUBUNIT BETA"/>
    <property type="match status" value="1"/>
</dbReference>
<evidence type="ECO:0000256" key="1">
    <source>
        <dbReference type="ARBA" id="ARBA00004123"/>
    </source>
</evidence>
<gene>
    <name evidence="8" type="primary">tfa2</name>
    <name evidence="8" type="ORF">LTR24_007605</name>
</gene>
<feature type="domain" description="TFIIE beta" evidence="7">
    <location>
        <begin position="1"/>
        <end position="82"/>
    </location>
</feature>
<comment type="caution">
    <text evidence="8">The sequence shown here is derived from an EMBL/GenBank/DDBJ whole genome shotgun (WGS) entry which is preliminary data.</text>
</comment>
<evidence type="ECO:0000256" key="2">
    <source>
        <dbReference type="ARBA" id="ARBA00023015"/>
    </source>
</evidence>
<keyword evidence="4" id="KW-0804">Transcription</keyword>
<name>A0ABR0K2F8_9EURO</name>
<organism evidence="8 9">
    <name type="scientific">Lithohypha guttulata</name>
    <dbReference type="NCBI Taxonomy" id="1690604"/>
    <lineage>
        <taxon>Eukaryota</taxon>
        <taxon>Fungi</taxon>
        <taxon>Dikarya</taxon>
        <taxon>Ascomycota</taxon>
        <taxon>Pezizomycotina</taxon>
        <taxon>Eurotiomycetes</taxon>
        <taxon>Chaetothyriomycetidae</taxon>
        <taxon>Chaetothyriales</taxon>
        <taxon>Trichomeriaceae</taxon>
        <taxon>Lithohypha</taxon>
    </lineage>
</organism>
<dbReference type="Proteomes" id="UP001345013">
    <property type="component" value="Unassembled WGS sequence"/>
</dbReference>
<dbReference type="EMBL" id="JAVRRG010000117">
    <property type="protein sequence ID" value="KAK5084039.1"/>
    <property type="molecule type" value="Genomic_DNA"/>
</dbReference>
<dbReference type="PROSITE" id="PS51351">
    <property type="entry name" value="TFIIE_BETA_C"/>
    <property type="match status" value="1"/>
</dbReference>